<feature type="region of interest" description="Disordered" evidence="1">
    <location>
        <begin position="180"/>
        <end position="214"/>
    </location>
</feature>
<keyword evidence="3" id="KW-1185">Reference proteome</keyword>
<dbReference type="PANTHER" id="PTHR35321">
    <property type="entry name" value="OS02G0753200 PROTEIN"/>
    <property type="match status" value="1"/>
</dbReference>
<dbReference type="EMBL" id="JAIWQS010000140">
    <property type="protein sequence ID" value="KAJ8747603.1"/>
    <property type="molecule type" value="Genomic_DNA"/>
</dbReference>
<feature type="compositionally biased region" description="Basic and acidic residues" evidence="1">
    <location>
        <begin position="201"/>
        <end position="214"/>
    </location>
</feature>
<evidence type="ECO:0000313" key="2">
    <source>
        <dbReference type="EMBL" id="KAJ8747603.1"/>
    </source>
</evidence>
<dbReference type="InterPro" id="IPR040306">
    <property type="entry name" value="Os02g0753200-like"/>
</dbReference>
<feature type="compositionally biased region" description="Polar residues" evidence="1">
    <location>
        <begin position="43"/>
        <end position="57"/>
    </location>
</feature>
<dbReference type="AlphaFoldDB" id="A0AAV8S6A7"/>
<comment type="caution">
    <text evidence="2">The sequence shown here is derived from an EMBL/GenBank/DDBJ whole genome shotgun (WGS) entry which is preliminary data.</text>
</comment>
<sequence length="214" mass="24164">MSLALIQGYSSSEEKEEESVLTDDLEDLDEQDDDEEEEERNNDVYNYTTSSVLLQRTSAVPPPSSSPLPSALDAFSEISGPPQFLNNCVEEQQQQQSKATDGYRGRAGRWRNRNPDKKDDVEANQPPMPRAPSTKNESQKLAPTVSNPSAEDAAELLRMCLQCGVPKTFSNAREWFKKKGSTIKDKEKTKRMKGQSTHATWKSETEMQLRQQFD</sequence>
<evidence type="ECO:0000256" key="1">
    <source>
        <dbReference type="SAM" id="MobiDB-lite"/>
    </source>
</evidence>
<dbReference type="Proteomes" id="UP001159364">
    <property type="component" value="Unassembled WGS sequence"/>
</dbReference>
<dbReference type="PANTHER" id="PTHR35321:SF1">
    <property type="entry name" value="OS02G0753200 PROTEIN"/>
    <property type="match status" value="1"/>
</dbReference>
<feature type="compositionally biased region" description="Polar residues" evidence="1">
    <location>
        <begin position="133"/>
        <end position="149"/>
    </location>
</feature>
<feature type="compositionally biased region" description="Acidic residues" evidence="1">
    <location>
        <begin position="14"/>
        <end position="40"/>
    </location>
</feature>
<organism evidence="2 3">
    <name type="scientific">Erythroxylum novogranatense</name>
    <dbReference type="NCBI Taxonomy" id="1862640"/>
    <lineage>
        <taxon>Eukaryota</taxon>
        <taxon>Viridiplantae</taxon>
        <taxon>Streptophyta</taxon>
        <taxon>Embryophyta</taxon>
        <taxon>Tracheophyta</taxon>
        <taxon>Spermatophyta</taxon>
        <taxon>Magnoliopsida</taxon>
        <taxon>eudicotyledons</taxon>
        <taxon>Gunneridae</taxon>
        <taxon>Pentapetalae</taxon>
        <taxon>rosids</taxon>
        <taxon>fabids</taxon>
        <taxon>Malpighiales</taxon>
        <taxon>Erythroxylaceae</taxon>
        <taxon>Erythroxylum</taxon>
    </lineage>
</organism>
<gene>
    <name evidence="2" type="ORF">K2173_011411</name>
</gene>
<feature type="region of interest" description="Disordered" evidence="1">
    <location>
        <begin position="1"/>
        <end position="150"/>
    </location>
</feature>
<reference evidence="2 3" key="1">
    <citation type="submission" date="2021-09" db="EMBL/GenBank/DDBJ databases">
        <title>Genomic insights and catalytic innovation underlie evolution of tropane alkaloids biosynthesis.</title>
        <authorList>
            <person name="Wang Y.-J."/>
            <person name="Tian T."/>
            <person name="Huang J.-P."/>
            <person name="Huang S.-X."/>
        </authorList>
    </citation>
    <scope>NUCLEOTIDE SEQUENCE [LARGE SCALE GENOMIC DNA]</scope>
    <source>
        <strain evidence="2">KIB-2018</strain>
        <tissue evidence="2">Leaf</tissue>
    </source>
</reference>
<protein>
    <submittedName>
        <fullName evidence="2">Uncharacterized protein</fullName>
    </submittedName>
</protein>
<feature type="compositionally biased region" description="Polar residues" evidence="1">
    <location>
        <begin position="84"/>
        <end position="99"/>
    </location>
</feature>
<proteinExistence type="predicted"/>
<name>A0AAV8S6A7_9ROSI</name>
<evidence type="ECO:0000313" key="3">
    <source>
        <dbReference type="Proteomes" id="UP001159364"/>
    </source>
</evidence>
<accession>A0AAV8S6A7</accession>